<proteinExistence type="predicted"/>
<comment type="caution">
    <text evidence="1">The sequence shown here is derived from an EMBL/GenBank/DDBJ whole genome shotgun (WGS) entry which is preliminary data.</text>
</comment>
<protein>
    <submittedName>
        <fullName evidence="1">Uncharacterized protein</fullName>
    </submittedName>
</protein>
<keyword evidence="2" id="KW-1185">Reference proteome</keyword>
<dbReference type="GeneID" id="66072273"/>
<name>A0A9P7UM38_9AGAR</name>
<dbReference type="EMBL" id="CM032191">
    <property type="protein sequence ID" value="KAG7085651.1"/>
    <property type="molecule type" value="Genomic_DNA"/>
</dbReference>
<dbReference type="KEGG" id="more:E1B28_003197"/>
<reference evidence="1" key="1">
    <citation type="journal article" date="2021" name="Genome Biol. Evol.">
        <title>The assembled and annotated genome of the fairy-ring fungus Marasmius oreades.</title>
        <authorList>
            <person name="Hiltunen M."/>
            <person name="Ament-Velasquez S.L."/>
            <person name="Johannesson H."/>
        </authorList>
    </citation>
    <scope>NUCLEOTIDE SEQUENCE</scope>
    <source>
        <strain evidence="1">03SP1</strain>
    </source>
</reference>
<dbReference type="AlphaFoldDB" id="A0A9P7UM38"/>
<accession>A0A9P7UM38</accession>
<gene>
    <name evidence="1" type="ORF">E1B28_003197</name>
</gene>
<dbReference type="Proteomes" id="UP001049176">
    <property type="component" value="Chromosome 11"/>
</dbReference>
<evidence type="ECO:0000313" key="2">
    <source>
        <dbReference type="Proteomes" id="UP001049176"/>
    </source>
</evidence>
<organism evidence="1 2">
    <name type="scientific">Marasmius oreades</name>
    <name type="common">fairy-ring Marasmius</name>
    <dbReference type="NCBI Taxonomy" id="181124"/>
    <lineage>
        <taxon>Eukaryota</taxon>
        <taxon>Fungi</taxon>
        <taxon>Dikarya</taxon>
        <taxon>Basidiomycota</taxon>
        <taxon>Agaricomycotina</taxon>
        <taxon>Agaricomycetes</taxon>
        <taxon>Agaricomycetidae</taxon>
        <taxon>Agaricales</taxon>
        <taxon>Marasmiineae</taxon>
        <taxon>Marasmiaceae</taxon>
        <taxon>Marasmius</taxon>
    </lineage>
</organism>
<sequence>MYTLRYQFGEGGRTISSPFPVPISPDATIHSLLSELTTRVSTWGQDPFVGARHPPGKISLYKMVSQPNDGLLGFDPMGHSPLQHHFRVSHYWPSAPEAGEVHILAYFHSETQEALTAAPGDSDLLLTFKVVLRRDGDEVKPDWKSFFDSNLDECEEDTNALPSEISDILEMSRKPYGCSKQEVHPRMSTF</sequence>
<evidence type="ECO:0000313" key="1">
    <source>
        <dbReference type="EMBL" id="KAG7085651.1"/>
    </source>
</evidence>
<dbReference type="RefSeq" id="XP_043002122.1">
    <property type="nucleotide sequence ID" value="XM_043160166.1"/>
</dbReference>